<comment type="caution">
    <text evidence="2">The sequence shown here is derived from an EMBL/GenBank/DDBJ whole genome shotgun (WGS) entry which is preliminary data.</text>
</comment>
<keyword evidence="3" id="KW-1185">Reference proteome</keyword>
<dbReference type="AlphaFoldDB" id="A0A7W7LIQ8"/>
<accession>A0A7W7LIQ8</accession>
<organism evidence="2 3">
    <name type="scientific">Streptomyces netropsis</name>
    <name type="common">Streptoverticillium netropsis</name>
    <dbReference type="NCBI Taxonomy" id="55404"/>
    <lineage>
        <taxon>Bacteria</taxon>
        <taxon>Bacillati</taxon>
        <taxon>Actinomycetota</taxon>
        <taxon>Actinomycetes</taxon>
        <taxon>Kitasatosporales</taxon>
        <taxon>Streptomycetaceae</taxon>
        <taxon>Streptomyces</taxon>
    </lineage>
</organism>
<gene>
    <name evidence="2" type="ORF">FHS38_006528</name>
</gene>
<proteinExistence type="predicted"/>
<feature type="region of interest" description="Disordered" evidence="1">
    <location>
        <begin position="186"/>
        <end position="207"/>
    </location>
</feature>
<evidence type="ECO:0000313" key="3">
    <source>
        <dbReference type="Proteomes" id="UP000556436"/>
    </source>
</evidence>
<evidence type="ECO:0000256" key="1">
    <source>
        <dbReference type="SAM" id="MobiDB-lite"/>
    </source>
</evidence>
<dbReference type="RefSeq" id="WP_229822841.1">
    <property type="nucleotide sequence ID" value="NZ_BMRW01000017.1"/>
</dbReference>
<dbReference type="Proteomes" id="UP000556436">
    <property type="component" value="Unassembled WGS sequence"/>
</dbReference>
<evidence type="ECO:0000313" key="2">
    <source>
        <dbReference type="EMBL" id="MBB4890443.1"/>
    </source>
</evidence>
<protein>
    <submittedName>
        <fullName evidence="2">Uncharacterized protein</fullName>
    </submittedName>
</protein>
<sequence>MQTTPTDDPLDVATFSTSTQQRRYTTAMEQIAANRTPGTPVRVYISAAPRAMNSPKWDNWIAQITEELPDGVETLHYRNVFTDDRPYDWDRLVDGIDGLVIVGKQKRAGSRVYLLGPIARLELRSLIARKPVLLFGHSLGLIPVIDCKSQVLAPEEAPRLKLIAPKRWQRDTMTLASALNALTPRSTAEAKPDMPVHLAHPFAAPPR</sequence>
<dbReference type="EMBL" id="JACHJG010000019">
    <property type="protein sequence ID" value="MBB4890443.1"/>
    <property type="molecule type" value="Genomic_DNA"/>
</dbReference>
<name>A0A7W7LIQ8_STRNE</name>
<reference evidence="2 3" key="1">
    <citation type="submission" date="2020-08" db="EMBL/GenBank/DDBJ databases">
        <title>Genomic Encyclopedia of Type Strains, Phase III (KMG-III): the genomes of soil and plant-associated and newly described type strains.</title>
        <authorList>
            <person name="Whitman W."/>
        </authorList>
    </citation>
    <scope>NUCLEOTIDE SEQUENCE [LARGE SCALE GENOMIC DNA]</scope>
    <source>
        <strain evidence="2 3">CECT 3265</strain>
    </source>
</reference>